<feature type="repeat" description="ANK" evidence="8">
    <location>
        <begin position="1430"/>
        <end position="1462"/>
    </location>
</feature>
<dbReference type="Pfam" id="PF16553">
    <property type="entry name" value="PUFD"/>
    <property type="match status" value="1"/>
</dbReference>
<organism evidence="12 13">
    <name type="scientific">Scyliorhinus torazame</name>
    <name type="common">Cloudy catshark</name>
    <name type="synonym">Catulus torazame</name>
    <dbReference type="NCBI Taxonomy" id="75743"/>
    <lineage>
        <taxon>Eukaryota</taxon>
        <taxon>Metazoa</taxon>
        <taxon>Chordata</taxon>
        <taxon>Craniata</taxon>
        <taxon>Vertebrata</taxon>
        <taxon>Chondrichthyes</taxon>
        <taxon>Elasmobranchii</taxon>
        <taxon>Galeomorphii</taxon>
        <taxon>Galeoidea</taxon>
        <taxon>Carcharhiniformes</taxon>
        <taxon>Scyliorhinidae</taxon>
        <taxon>Scyliorhinus</taxon>
    </lineage>
</organism>
<feature type="compositionally biased region" description="Polar residues" evidence="9">
    <location>
        <begin position="397"/>
        <end position="411"/>
    </location>
</feature>
<feature type="region of interest" description="Disordered" evidence="9">
    <location>
        <begin position="783"/>
        <end position="843"/>
    </location>
</feature>
<comment type="subcellular location">
    <subcellularLocation>
        <location evidence="1">Nucleus</location>
    </subcellularLocation>
</comment>
<evidence type="ECO:0000256" key="6">
    <source>
        <dbReference type="ARBA" id="ARBA00023242"/>
    </source>
</evidence>
<feature type="non-terminal residue" evidence="12">
    <location>
        <position position="1"/>
    </location>
</feature>
<dbReference type="OMA" id="MCGIKED"/>
<feature type="repeat" description="ANK" evidence="8">
    <location>
        <begin position="1397"/>
        <end position="1429"/>
    </location>
</feature>
<dbReference type="FunFam" id="1.25.40.20:FF:000032">
    <property type="entry name" value="BCL-6 corepressor isoform X1"/>
    <property type="match status" value="1"/>
</dbReference>
<feature type="compositionally biased region" description="Basic residues" evidence="9">
    <location>
        <begin position="1260"/>
        <end position="1270"/>
    </location>
</feature>
<feature type="region of interest" description="Disordered" evidence="9">
    <location>
        <begin position="916"/>
        <end position="937"/>
    </location>
</feature>
<feature type="region of interest" description="Disordered" evidence="9">
    <location>
        <begin position="179"/>
        <end position="208"/>
    </location>
</feature>
<evidence type="ECO:0000313" key="13">
    <source>
        <dbReference type="Proteomes" id="UP000288216"/>
    </source>
</evidence>
<dbReference type="PANTHER" id="PTHR24117">
    <property type="entry name" value="AGAP007537-PB"/>
    <property type="match status" value="1"/>
</dbReference>
<feature type="region of interest" description="Disordered" evidence="9">
    <location>
        <begin position="972"/>
        <end position="1019"/>
    </location>
</feature>
<keyword evidence="10" id="KW-0732">Signal</keyword>
<dbReference type="InterPro" id="IPR036770">
    <property type="entry name" value="Ankyrin_rpt-contain_sf"/>
</dbReference>
<dbReference type="InterPro" id="IPR038227">
    <property type="entry name" value="PUFD_som_sf"/>
</dbReference>
<dbReference type="PROSITE" id="PS50088">
    <property type="entry name" value="ANK_REPEAT"/>
    <property type="match status" value="2"/>
</dbReference>
<feature type="region of interest" description="Disordered" evidence="9">
    <location>
        <begin position="749"/>
        <end position="770"/>
    </location>
</feature>
<evidence type="ECO:0000256" key="7">
    <source>
        <dbReference type="ARBA" id="ARBA00034703"/>
    </source>
</evidence>
<feature type="compositionally biased region" description="Basic and acidic residues" evidence="9">
    <location>
        <begin position="61"/>
        <end position="72"/>
    </location>
</feature>
<feature type="region of interest" description="Disordered" evidence="9">
    <location>
        <begin position="1171"/>
        <end position="1355"/>
    </location>
</feature>
<feature type="compositionally biased region" description="Polar residues" evidence="9">
    <location>
        <begin position="1334"/>
        <end position="1352"/>
    </location>
</feature>
<accession>A0A401PCA1</accession>
<reference evidence="12 13" key="1">
    <citation type="journal article" date="2018" name="Nat. Ecol. Evol.">
        <title>Shark genomes provide insights into elasmobranch evolution and the origin of vertebrates.</title>
        <authorList>
            <person name="Hara Y"/>
            <person name="Yamaguchi K"/>
            <person name="Onimaru K"/>
            <person name="Kadota M"/>
            <person name="Koyanagi M"/>
            <person name="Keeley SD"/>
            <person name="Tatsumi K"/>
            <person name="Tanaka K"/>
            <person name="Motone F"/>
            <person name="Kageyama Y"/>
            <person name="Nozu R"/>
            <person name="Adachi N"/>
            <person name="Nishimura O"/>
            <person name="Nakagawa R"/>
            <person name="Tanegashima C"/>
            <person name="Kiyatake I"/>
            <person name="Matsumoto R"/>
            <person name="Murakumo K"/>
            <person name="Nishida K"/>
            <person name="Terakita A"/>
            <person name="Kuratani S"/>
            <person name="Sato K"/>
            <person name="Hyodo S Kuraku.S."/>
        </authorList>
    </citation>
    <scope>NUCLEOTIDE SEQUENCE [LARGE SCALE GENOMIC DNA]</scope>
</reference>
<dbReference type="InterPro" id="IPR047144">
    <property type="entry name" value="BCOR-like"/>
</dbReference>
<dbReference type="SMART" id="SM00248">
    <property type="entry name" value="ANK"/>
    <property type="match status" value="3"/>
</dbReference>
<dbReference type="Gene3D" id="1.25.40.20">
    <property type="entry name" value="Ankyrin repeat-containing domain"/>
    <property type="match status" value="1"/>
</dbReference>
<keyword evidence="13" id="KW-1185">Reference proteome</keyword>
<feature type="compositionally biased region" description="Basic and acidic residues" evidence="9">
    <location>
        <begin position="987"/>
        <end position="1006"/>
    </location>
</feature>
<sequence length="1653" mass="183801">IIPKAPQVLWCLFICQITVAKECNYRHRSSPVMLATASLYNGVHDWTNSDRIRMCGIKEDRRSSLTDAESRKSAPQPVGTEDTCINNHTEVATERMNNGVQQVEGDESNLLQEGLQNCKDNEPERSVPKEEEVTFMTTSGTQLKTERVTNVDSKLLHGEMPENGDNKKKNLESVGMHRKAQQTLSKNTCTQDNTGEPEKTIKQKVTPGTEAQYRGLPWIDSQIDSAKSGSHYPFDGLNSVNLYKPCLSSSQNLHNVAQPYFSAVFNQGPHLMYIPPSNLDHPHVTPSLPTTLGVTGVQKVSSFLQSKGGSTNLHSYSHPVMLSRTLTSESKTKHTADYSHSPFAKKKPQSESSQKQQFLSSTSHSSLQTSHVYLSSDNELCLGRKSPNSRLPKLPERSSNQQPSLGFSENSHPPFIVFRSPPQLEKQIYPEGSHDVPLDLSAKSSCHGTGVKQNSFAELRKTPPMPVLTPVKGDRSFSLLQSKSDSLSPRVPQGNYSASSIKGNFGLTSPVVVFPDAIRNGATLQKNPIDPLTLQPLKPTWSWVKGSSNLMNRNPSTFVGVANAIPASMLQIGNEDSESAAKQEPISIVYQGDCQLSLSNGNKSREPKKDAYGGHGVKKPNNHSHSCFVSTPSEVASFHSNAYPPLVINHLYLARDKNPFHHSPLLTNGSCSAPQLPLAQEIPYGLTSSRGEYTLYQSPHHLGAMWTPQNYGEKTKEEKLQIIQSPLSNLESIVRNRALELFAIENKKDNPKSFNPNALSKEGNPSKDLNQLASSSANVVDLSRLPSESKSGQKDRQNVVSTIKIDKMGKTNKGIASENSKNSMGDVGEDGKVQNKEQKGQRINTSLPLSNQPLIKHGHSHLVEPQSDRRLKVTTIPELARGNTTPSKLTSDVAQSVTKGVYNEKEHCAAGPVKRTVTKEKKDGSVKNPVSKCKGPNSVRCRANPSSCIGEKFKCTKKEDIVSFNRLNREQQTIQGSKRRSSSLEVSQRDREDVCSSKGVDGERTSKRLRTPKTESPSRTVIREKDLSLRKGKNSFKDFIPVVLKTRTRSQSESFCGSYVHVTCDQTNSTLEESQRMHEEVEGDVKAKNSRGQELFTTEDKETKEESEVGRTDSLITEVGEQARLEPHDLSCIAETHGNCKNSNKQNSTIKTQIKTCRKKFRSENEYEIPLHKGQENQRGTGIQTRKAVTTGTWTPPTSPQNRMAPSGKLPSPDWNQSVRHSTPVSGSLRKRKESFNPGALNLSHTQESPSQYQSEKPSGKRTCKTKHVRPQSAEESASNQGRHKIEVRQNRSLKRSALMLDSDWSPSPKKQRDYLAHWKKRTSPVTPVKHRTVSQSPPAQAETSTGQQSQSETRKLIVNKNAGETLLQKAARLGYEDVVIYCLENAICEVNHRDNAGYTPLHEACARGWLDIVTRLLEHGADVNCSAQDGTRPIHDAVVNDHLDVVHVLLSYGADPTLATYSGQTVLKMAHNEPMKQFLIDYFTDLRGRSEDDPALRWEFYGSSACEQDKETSCNILANPPDLDEEDEDKNYIVFEFSDKPLLPCYNIQASLFHGPCNWLVLSEVLRRLKMSVRIFQSRFPHFEIATITEVEFYKQVSTSQVHFQPGNLQFCSLDGRMSLELVRCVPELLDLIGSTVELLTEDCEKVITFTR</sequence>
<dbReference type="InterPro" id="IPR002110">
    <property type="entry name" value="Ankyrin_rpt"/>
</dbReference>
<feature type="domain" description="BCL-6 corepressor PCGF1 binding" evidence="11">
    <location>
        <begin position="1532"/>
        <end position="1643"/>
    </location>
</feature>
<dbReference type="GO" id="GO:0005634">
    <property type="term" value="C:nucleus"/>
    <property type="evidence" value="ECO:0007669"/>
    <property type="project" value="UniProtKB-SubCell"/>
</dbReference>
<evidence type="ECO:0000256" key="9">
    <source>
        <dbReference type="SAM" id="MobiDB-lite"/>
    </source>
</evidence>
<feature type="compositionally biased region" description="Basic residues" evidence="9">
    <location>
        <begin position="1318"/>
        <end position="1333"/>
    </location>
</feature>
<dbReference type="Gene3D" id="3.10.260.40">
    <property type="entry name" value="BCL-6 corepressor, PCGF1 binding domain"/>
    <property type="match status" value="1"/>
</dbReference>
<feature type="chain" id="PRO_5019420334" description="BCL-6 corepressor PCGF1 binding domain-containing protein" evidence="10">
    <location>
        <begin position="21"/>
        <end position="1653"/>
    </location>
</feature>
<protein>
    <recommendedName>
        <fullName evidence="11">BCL-6 corepressor PCGF1 binding domain-containing protein</fullName>
    </recommendedName>
</protein>
<evidence type="ECO:0000256" key="2">
    <source>
        <dbReference type="ARBA" id="ARBA00022499"/>
    </source>
</evidence>
<feature type="signal peptide" evidence="10">
    <location>
        <begin position="1"/>
        <end position="20"/>
    </location>
</feature>
<dbReference type="InterPro" id="IPR032365">
    <property type="entry name" value="PUFD"/>
</dbReference>
<evidence type="ECO:0000256" key="4">
    <source>
        <dbReference type="ARBA" id="ARBA00022737"/>
    </source>
</evidence>
<evidence type="ECO:0000256" key="1">
    <source>
        <dbReference type="ARBA" id="ARBA00004123"/>
    </source>
</evidence>
<keyword evidence="2" id="KW-1017">Isopeptide bond</keyword>
<evidence type="ECO:0000259" key="11">
    <source>
        <dbReference type="Pfam" id="PF16553"/>
    </source>
</evidence>
<feature type="compositionally biased region" description="Polar residues" evidence="9">
    <location>
        <begin position="1214"/>
        <end position="1226"/>
    </location>
</feature>
<evidence type="ECO:0000256" key="8">
    <source>
        <dbReference type="PROSITE-ProRule" id="PRU00023"/>
    </source>
</evidence>
<dbReference type="GO" id="GO:0000122">
    <property type="term" value="P:negative regulation of transcription by RNA polymerase II"/>
    <property type="evidence" value="ECO:0007669"/>
    <property type="project" value="TreeGrafter"/>
</dbReference>
<dbReference type="PROSITE" id="PS50297">
    <property type="entry name" value="ANK_REP_REGION"/>
    <property type="match status" value="2"/>
</dbReference>
<dbReference type="Pfam" id="PF12796">
    <property type="entry name" value="Ank_2"/>
    <property type="match status" value="1"/>
</dbReference>
<dbReference type="GO" id="GO:0003714">
    <property type="term" value="F:transcription corepressor activity"/>
    <property type="evidence" value="ECO:0007669"/>
    <property type="project" value="TreeGrafter"/>
</dbReference>
<keyword evidence="5" id="KW-0832">Ubl conjugation</keyword>
<feature type="region of interest" description="Disordered" evidence="9">
    <location>
        <begin position="328"/>
        <end position="363"/>
    </location>
</feature>
<feature type="compositionally biased region" description="Basic and acidic residues" evidence="9">
    <location>
        <begin position="829"/>
        <end position="840"/>
    </location>
</feature>
<evidence type="ECO:0000256" key="5">
    <source>
        <dbReference type="ARBA" id="ARBA00022843"/>
    </source>
</evidence>
<gene>
    <name evidence="12" type="ORF">scyTo_0005764</name>
</gene>
<evidence type="ECO:0000313" key="12">
    <source>
        <dbReference type="EMBL" id="GCB70751.1"/>
    </source>
</evidence>
<evidence type="ECO:0000256" key="10">
    <source>
        <dbReference type="SAM" id="SignalP"/>
    </source>
</evidence>
<dbReference type="Proteomes" id="UP000288216">
    <property type="component" value="Unassembled WGS sequence"/>
</dbReference>
<evidence type="ECO:0000256" key="3">
    <source>
        <dbReference type="ARBA" id="ARBA00022553"/>
    </source>
</evidence>
<dbReference type="PANTHER" id="PTHR24117:SF6">
    <property type="entry name" value="BCL-6 COREPRESSOR-LIKE PROTEIN 1"/>
    <property type="match status" value="1"/>
</dbReference>
<keyword evidence="4" id="KW-0677">Repeat</keyword>
<keyword evidence="6" id="KW-0539">Nucleus</keyword>
<proteinExistence type="inferred from homology"/>
<comment type="similarity">
    <text evidence="7">Belongs to the BCOR family.</text>
</comment>
<feature type="region of interest" description="Disordered" evidence="9">
    <location>
        <begin position="381"/>
        <end position="413"/>
    </location>
</feature>
<feature type="compositionally biased region" description="Polar residues" evidence="9">
    <location>
        <begin position="181"/>
        <end position="194"/>
    </location>
</feature>
<feature type="compositionally biased region" description="Polar residues" evidence="9">
    <location>
        <begin position="1243"/>
        <end position="1257"/>
    </location>
</feature>
<dbReference type="STRING" id="75743.A0A401PCA1"/>
<dbReference type="OrthoDB" id="3666223at2759"/>
<comment type="caution">
    <text evidence="12">The sequence shown here is derived from an EMBL/GenBank/DDBJ whole genome shotgun (WGS) entry which is preliminary data.</text>
</comment>
<dbReference type="SUPFAM" id="SSF48403">
    <property type="entry name" value="Ankyrin repeat"/>
    <property type="match status" value="1"/>
</dbReference>
<name>A0A401PCA1_SCYTO</name>
<dbReference type="EMBL" id="BFAA01001845">
    <property type="protein sequence ID" value="GCB70751.1"/>
    <property type="molecule type" value="Genomic_DNA"/>
</dbReference>
<feature type="compositionally biased region" description="Low complexity" evidence="9">
    <location>
        <begin position="350"/>
        <end position="363"/>
    </location>
</feature>
<feature type="region of interest" description="Disordered" evidence="9">
    <location>
        <begin position="61"/>
        <end position="83"/>
    </location>
</feature>
<feature type="compositionally biased region" description="Polar residues" evidence="9">
    <location>
        <begin position="1177"/>
        <end position="1204"/>
    </location>
</feature>
<keyword evidence="8" id="KW-0040">ANK repeat</keyword>
<keyword evidence="3" id="KW-0597">Phosphoprotein</keyword>